<gene>
    <name evidence="2" type="ORF">FTO68_00200</name>
</gene>
<dbReference type="CDD" id="cd00077">
    <property type="entry name" value="HDc"/>
    <property type="match status" value="1"/>
</dbReference>
<dbReference type="PANTHER" id="PTHR11373">
    <property type="entry name" value="DEOXYNUCLEOSIDE TRIPHOSPHATE TRIPHOSPHOHYDROLASE"/>
    <property type="match status" value="1"/>
</dbReference>
<dbReference type="Pfam" id="PF19276">
    <property type="entry name" value="HD_assoc_2"/>
    <property type="match status" value="1"/>
</dbReference>
<organism evidence="2 3">
    <name type="scientific">Methanocalculus taiwanensis</name>
    <dbReference type="NCBI Taxonomy" id="106207"/>
    <lineage>
        <taxon>Archaea</taxon>
        <taxon>Methanobacteriati</taxon>
        <taxon>Methanobacteriota</taxon>
        <taxon>Stenosarchaea group</taxon>
        <taxon>Methanomicrobia</taxon>
        <taxon>Methanomicrobiales</taxon>
        <taxon>Methanocalculaceae</taxon>
        <taxon>Methanocalculus</taxon>
    </lineage>
</organism>
<evidence type="ECO:0000313" key="2">
    <source>
        <dbReference type="EMBL" id="MCQ1537431.1"/>
    </source>
</evidence>
<dbReference type="PROSITE" id="PS51831">
    <property type="entry name" value="HD"/>
    <property type="match status" value="1"/>
</dbReference>
<dbReference type="InterPro" id="IPR050135">
    <property type="entry name" value="dGTPase-like"/>
</dbReference>
<dbReference type="SUPFAM" id="SSF109604">
    <property type="entry name" value="HD-domain/PDEase-like"/>
    <property type="match status" value="1"/>
</dbReference>
<dbReference type="InterPro" id="IPR006674">
    <property type="entry name" value="HD_domain"/>
</dbReference>
<dbReference type="SMART" id="SM00471">
    <property type="entry name" value="HDc"/>
    <property type="match status" value="1"/>
</dbReference>
<dbReference type="Gene3D" id="1.10.3210.10">
    <property type="entry name" value="Hypothetical protein af1432"/>
    <property type="match status" value="1"/>
</dbReference>
<name>A0ABD4TFZ5_9EURY</name>
<dbReference type="AlphaFoldDB" id="A0ABD4TFZ5"/>
<feature type="domain" description="HD" evidence="1">
    <location>
        <begin position="63"/>
        <end position="173"/>
    </location>
</feature>
<sequence length="419" mass="46415">MHHRGVSPSRTARAKMIKDPVHGDIEVDDSIRFLLDTPAMQRLRMVRQLGFSFLVYPGANHSRFEHALGTMHLATRLCRHLSLDPDDSLLLRASALLHDIGHGPFSHATEPVMEAFLHHGHDSVAHLLEDEALAPPLASLGLDPAEVARVIGGDHPLAGAIHGELDVDRMDYLNRDAHYTGVPYGAVDSHRIIRSTVLTESGLILDDSGVQAAESLLVARTLMRPAVYYHHVSRIAERMFLIAALDHCTHGGDPDRLVGMDDPECIQHFRESKSGVTRDMIKRLLTRNLYKRAVYIGVGSVNRARIPQPDLRASFALAEEIASHAGVGSHEVCVDIPKFPSEMVMCVQVRNRHDIVSLDEISPLIRGMNEIRRSQWRLGVYCPQELAEEVALAAAEVLSIRPATKQDKLLIDTDEGGER</sequence>
<reference evidence="2 3" key="1">
    <citation type="submission" date="2019-08" db="EMBL/GenBank/DDBJ databases">
        <authorList>
            <person name="Chen S.-C."/>
            <person name="Lai M.-C."/>
            <person name="You Y.-T."/>
        </authorList>
    </citation>
    <scope>NUCLEOTIDE SEQUENCE [LARGE SCALE GENOMIC DNA]</scope>
    <source>
        <strain evidence="2 3">P2F9704a</strain>
    </source>
</reference>
<dbReference type="InterPro" id="IPR003607">
    <property type="entry name" value="HD/PDEase_dom"/>
</dbReference>
<dbReference type="EMBL" id="VOTZ01000001">
    <property type="protein sequence ID" value="MCQ1537431.1"/>
    <property type="molecule type" value="Genomic_DNA"/>
</dbReference>
<accession>A0ABD4TFZ5</accession>
<dbReference type="Pfam" id="PF01966">
    <property type="entry name" value="HD"/>
    <property type="match status" value="1"/>
</dbReference>
<protein>
    <submittedName>
        <fullName evidence="2">HD domain-containing protein</fullName>
    </submittedName>
</protein>
<evidence type="ECO:0000259" key="1">
    <source>
        <dbReference type="PROSITE" id="PS51831"/>
    </source>
</evidence>
<dbReference type="RefSeq" id="WP_255331334.1">
    <property type="nucleotide sequence ID" value="NZ_VOTZ01000001.1"/>
</dbReference>
<dbReference type="Proteomes" id="UP001524383">
    <property type="component" value="Unassembled WGS sequence"/>
</dbReference>
<dbReference type="InterPro" id="IPR045509">
    <property type="entry name" value="HD_assoc_2"/>
</dbReference>
<evidence type="ECO:0000313" key="3">
    <source>
        <dbReference type="Proteomes" id="UP001524383"/>
    </source>
</evidence>
<comment type="caution">
    <text evidence="2">The sequence shown here is derived from an EMBL/GenBank/DDBJ whole genome shotgun (WGS) entry which is preliminary data.</text>
</comment>
<proteinExistence type="predicted"/>
<keyword evidence="3" id="KW-1185">Reference proteome</keyword>
<dbReference type="PANTHER" id="PTHR11373:SF4">
    <property type="entry name" value="DEOXYNUCLEOSIDE TRIPHOSPHATE TRIPHOSPHOHYDROLASE SAMHD1"/>
    <property type="match status" value="1"/>
</dbReference>